<evidence type="ECO:0000313" key="1">
    <source>
        <dbReference type="EMBL" id="RHE39288.1"/>
    </source>
</evidence>
<reference evidence="1 2" key="1">
    <citation type="submission" date="2018-08" db="EMBL/GenBank/DDBJ databases">
        <title>A genome reference for cultivated species of the human gut microbiota.</title>
        <authorList>
            <person name="Zou Y."/>
            <person name="Xue W."/>
            <person name="Luo G."/>
        </authorList>
    </citation>
    <scope>NUCLEOTIDE SEQUENCE [LARGE SCALE GENOMIC DNA]</scope>
    <source>
        <strain evidence="1 2">AM28-23</strain>
    </source>
</reference>
<proteinExistence type="predicted"/>
<name>A0A414EIC5_9FIRM</name>
<gene>
    <name evidence="1" type="ORF">DW740_11135</name>
</gene>
<accession>A0A414EIC5</accession>
<evidence type="ECO:0000313" key="2">
    <source>
        <dbReference type="Proteomes" id="UP000283745"/>
    </source>
</evidence>
<dbReference type="AlphaFoldDB" id="A0A414EIC5"/>
<protein>
    <submittedName>
        <fullName evidence="1">Uncharacterized protein</fullName>
    </submittedName>
</protein>
<dbReference type="RefSeq" id="WP_015541302.1">
    <property type="nucleotide sequence ID" value="NZ_CABJFK010000008.1"/>
</dbReference>
<dbReference type="EMBL" id="QSKF01000008">
    <property type="protein sequence ID" value="RHE39288.1"/>
    <property type="molecule type" value="Genomic_DNA"/>
</dbReference>
<organism evidence="1 2">
    <name type="scientific">Blautia obeum</name>
    <dbReference type="NCBI Taxonomy" id="40520"/>
    <lineage>
        <taxon>Bacteria</taxon>
        <taxon>Bacillati</taxon>
        <taxon>Bacillota</taxon>
        <taxon>Clostridia</taxon>
        <taxon>Lachnospirales</taxon>
        <taxon>Lachnospiraceae</taxon>
        <taxon>Blautia</taxon>
    </lineage>
</organism>
<comment type="caution">
    <text evidence="1">The sequence shown here is derived from an EMBL/GenBank/DDBJ whole genome shotgun (WGS) entry which is preliminary data.</text>
</comment>
<dbReference type="PROSITE" id="PS51257">
    <property type="entry name" value="PROKAR_LIPOPROTEIN"/>
    <property type="match status" value="1"/>
</dbReference>
<sequence length="384" mass="42791">MKITKGLLPFLLFILMSVTLLTGCSHVDKTDVEAVITNELDLLKNLDSDTTQKYVSYKELFPDTTEEIQLSNEVKEVFSLFFQDFDYKILDIDVDNDIKEASVSLRLSTLDAKTLAKDYAEASLEAAILKAAASDTQSTEETTDSLEERYLILDSLLKENKYETVTRDCTMTLQHNGSDHDEWEIQRSHSLENDLVGGLISYLSDNDILSPEETLTVYLNTLKSMDTRQMGDYLGIESLLNTSDSDKNSIASALVEQVHQNFDFKITDCDTQGYTATISTTITTFDSTAILNTFSQEQDTYLSSADAVIDGSEKRYQKSLEMLLKDIENNTATITSSAYFHLTNDGVSWKLDDSNTTIGNAIFGTLSSSPVSEDAQDTDSSENE</sequence>
<dbReference type="Proteomes" id="UP000283745">
    <property type="component" value="Unassembled WGS sequence"/>
</dbReference>